<evidence type="ECO:0000256" key="2">
    <source>
        <dbReference type="ARBA" id="ARBA00022900"/>
    </source>
</evidence>
<feature type="region of interest" description="Disordered" evidence="4">
    <location>
        <begin position="410"/>
        <end position="441"/>
    </location>
</feature>
<dbReference type="SMART" id="SM00280">
    <property type="entry name" value="KAZAL"/>
    <property type="match status" value="10"/>
</dbReference>
<evidence type="ECO:0000256" key="3">
    <source>
        <dbReference type="ARBA" id="ARBA00023157"/>
    </source>
</evidence>
<keyword evidence="5" id="KW-0732">Signal</keyword>
<feature type="domain" description="Kazal-like" evidence="6">
    <location>
        <begin position="153"/>
        <end position="203"/>
    </location>
</feature>
<dbReference type="GO" id="GO:0005576">
    <property type="term" value="C:extracellular region"/>
    <property type="evidence" value="ECO:0007669"/>
    <property type="project" value="TreeGrafter"/>
</dbReference>
<dbReference type="SUPFAM" id="SSF100895">
    <property type="entry name" value="Kazal-type serine protease inhibitors"/>
    <property type="match status" value="10"/>
</dbReference>
<comment type="caution">
    <text evidence="7">The sequence shown here is derived from an EMBL/GenBank/DDBJ whole genome shotgun (WGS) entry which is preliminary data.</text>
</comment>
<feature type="signal peptide" evidence="5">
    <location>
        <begin position="1"/>
        <end position="25"/>
    </location>
</feature>
<keyword evidence="2" id="KW-0722">Serine protease inhibitor</keyword>
<dbReference type="PANTHER" id="PTHR10913">
    <property type="entry name" value="FOLLISTATIN-RELATED"/>
    <property type="match status" value="1"/>
</dbReference>
<feature type="region of interest" description="Disordered" evidence="4">
    <location>
        <begin position="330"/>
        <end position="380"/>
    </location>
</feature>
<feature type="region of interest" description="Disordered" evidence="4">
    <location>
        <begin position="683"/>
        <end position="732"/>
    </location>
</feature>
<evidence type="ECO:0000259" key="6">
    <source>
        <dbReference type="PROSITE" id="PS51465"/>
    </source>
</evidence>
<feature type="domain" description="Kazal-like" evidence="6">
    <location>
        <begin position="631"/>
        <end position="678"/>
    </location>
</feature>
<keyword evidence="1" id="KW-0646">Protease inhibitor</keyword>
<dbReference type="CDD" id="cd00104">
    <property type="entry name" value="KAZAL_FS"/>
    <property type="match status" value="9"/>
</dbReference>
<reference evidence="7" key="1">
    <citation type="submission" date="2022-11" db="EMBL/GenBank/DDBJ databases">
        <authorList>
            <person name="Morgan W.R."/>
            <person name="Tartar A."/>
        </authorList>
    </citation>
    <scope>NUCLEOTIDE SEQUENCE</scope>
    <source>
        <strain evidence="7">ARSEF 373</strain>
    </source>
</reference>
<evidence type="ECO:0000256" key="1">
    <source>
        <dbReference type="ARBA" id="ARBA00022690"/>
    </source>
</evidence>
<name>A0AAV2ZKX8_9STRA</name>
<dbReference type="AlphaFoldDB" id="A0AAV2ZKX8"/>
<feature type="compositionally biased region" description="Low complexity" evidence="4">
    <location>
        <begin position="341"/>
        <end position="373"/>
    </location>
</feature>
<organism evidence="7 8">
    <name type="scientific">Lagenidium giganteum</name>
    <dbReference type="NCBI Taxonomy" id="4803"/>
    <lineage>
        <taxon>Eukaryota</taxon>
        <taxon>Sar</taxon>
        <taxon>Stramenopiles</taxon>
        <taxon>Oomycota</taxon>
        <taxon>Peronosporomycetes</taxon>
        <taxon>Pythiales</taxon>
        <taxon>Pythiaceae</taxon>
    </lineage>
</organism>
<dbReference type="PANTHER" id="PTHR10913:SF45">
    <property type="entry name" value="FOLLISTATIN, ISOFORM A-RELATED"/>
    <property type="match status" value="1"/>
</dbReference>
<evidence type="ECO:0000313" key="8">
    <source>
        <dbReference type="Proteomes" id="UP001146120"/>
    </source>
</evidence>
<feature type="domain" description="Kazal-like" evidence="6">
    <location>
        <begin position="272"/>
        <end position="332"/>
    </location>
</feature>
<reference evidence="7" key="2">
    <citation type="journal article" date="2023" name="Microbiol Resour">
        <title>Decontamination and Annotation of the Draft Genome Sequence of the Oomycete Lagenidium giganteum ARSEF 373.</title>
        <authorList>
            <person name="Morgan W.R."/>
            <person name="Tartar A."/>
        </authorList>
    </citation>
    <scope>NUCLEOTIDE SEQUENCE</scope>
    <source>
        <strain evidence="7">ARSEF 373</strain>
    </source>
</reference>
<keyword evidence="8" id="KW-1185">Reference proteome</keyword>
<feature type="compositionally biased region" description="Low complexity" evidence="4">
    <location>
        <begin position="255"/>
        <end position="268"/>
    </location>
</feature>
<feature type="compositionally biased region" description="Pro residues" evidence="4">
    <location>
        <begin position="230"/>
        <end position="254"/>
    </location>
</feature>
<feature type="domain" description="Kazal-like" evidence="6">
    <location>
        <begin position="736"/>
        <end position="786"/>
    </location>
</feature>
<dbReference type="InterPro" id="IPR002350">
    <property type="entry name" value="Kazal_dom"/>
</dbReference>
<feature type="domain" description="Kazal-like" evidence="6">
    <location>
        <begin position="872"/>
        <end position="923"/>
    </location>
</feature>
<keyword evidence="3" id="KW-1015">Disulfide bond</keyword>
<feature type="domain" description="Kazal-like" evidence="6">
    <location>
        <begin position="436"/>
        <end position="483"/>
    </location>
</feature>
<feature type="compositionally biased region" description="Basic and acidic residues" evidence="4">
    <location>
        <begin position="425"/>
        <end position="435"/>
    </location>
</feature>
<proteinExistence type="predicted"/>
<feature type="region of interest" description="Disordered" evidence="4">
    <location>
        <begin position="483"/>
        <end position="531"/>
    </location>
</feature>
<dbReference type="Proteomes" id="UP001146120">
    <property type="component" value="Unassembled WGS sequence"/>
</dbReference>
<feature type="domain" description="Kazal-like" evidence="6">
    <location>
        <begin position="71"/>
        <end position="126"/>
    </location>
</feature>
<protein>
    <recommendedName>
        <fullName evidence="6">Kazal-like domain-containing protein</fullName>
    </recommendedName>
</protein>
<feature type="region of interest" description="Disordered" evidence="4">
    <location>
        <begin position="127"/>
        <end position="149"/>
    </location>
</feature>
<accession>A0AAV2ZKX8</accession>
<dbReference type="EMBL" id="DAKRPA010000003">
    <property type="protein sequence ID" value="DBA05114.1"/>
    <property type="molecule type" value="Genomic_DNA"/>
</dbReference>
<gene>
    <name evidence="7" type="ORF">N0F65_000802</name>
</gene>
<dbReference type="InterPro" id="IPR036058">
    <property type="entry name" value="Kazal_dom_sf"/>
</dbReference>
<dbReference type="PROSITE" id="PS51465">
    <property type="entry name" value="KAZAL_2"/>
    <property type="match status" value="9"/>
</dbReference>
<feature type="compositionally biased region" description="Polar residues" evidence="4">
    <location>
        <begin position="501"/>
        <end position="521"/>
    </location>
</feature>
<evidence type="ECO:0000313" key="7">
    <source>
        <dbReference type="EMBL" id="DBA05114.1"/>
    </source>
</evidence>
<dbReference type="Gene3D" id="3.30.60.30">
    <property type="match status" value="10"/>
</dbReference>
<feature type="domain" description="Kazal-like" evidence="6">
    <location>
        <begin position="798"/>
        <end position="848"/>
    </location>
</feature>
<feature type="region of interest" description="Disordered" evidence="4">
    <location>
        <begin position="850"/>
        <end position="876"/>
    </location>
</feature>
<feature type="compositionally biased region" description="Low complexity" evidence="4">
    <location>
        <begin position="850"/>
        <end position="865"/>
    </location>
</feature>
<evidence type="ECO:0000256" key="5">
    <source>
        <dbReference type="SAM" id="SignalP"/>
    </source>
</evidence>
<sequence length="1004" mass="103942">MKHPERFAALVGSALAVWCVDAAEACWKPCDVEYKPACATTGRWFLNDCALSNAQCKNAAVALAPSVDSCGLLCKDTAPCSTASSPSDVVCGSDGVSYPSECHMRLIVCANDNDAIVKVHDGPCAPPRARRRVADDTPAATPMRKPIPMDDPAPAKNACFTCVDFDDPVCGTDGRTYSNDCFLELEACKGASVVMAYPGNCSANGPPPTTAPVPSPLDIKISTMKEQPNKPSPSTPAPTPTPTSRPQFPTPTPEPVTSAPEPTATPAPDDNSSAKEPTPSPTPPATSESPSSEGGVAVCGSDGNTYDNACFLELAQCLGEDVEKVHDGDCAAEGNTEDKLPSSVPAPASASSSSSSGEPSTTSSPSQTAPPDSGSASEADGNTYENACFLQLAQCLGEAVHEVDCSSFIDQTPSTTEPQPGIDEGSMHGSDEGSHTSDAQGCKSCPEGGKPVCGSDGNTYTNACFLELAQCLGENVEEVECKATPSTDSTAPAGSGPKAPDTTSLSGANVVGRTSASHASNPNPPACPECSEGGDPVCGSDGDTYDNECFLKLAQCMGENVVQAFAGSCEAMLTDAIPEPPPTDPIQTLAQVAPTKDRPQMENTNSRMQMAHTEVEVTQSLLPLKDAMMIMLDVPNCPECSEGGEPVCGSDGNEYANECYLRVAQCVGETVHQVDCAPPGIDHSNDGMTATGSATGTATTDADSPAMAPTETVSPSSFDDIGGTGLLNDVSNNDPSSDLPNCPMCTQDWDPVCGSNGITYSNNCSLSVAQCQGVDVVWVFGDECDAMTTPGASNNDPNTGLPSCPMCTQDWEPVCGSNGITYSNNCSLSVAQCQGVDVVWVFGDECDAMTTPGDSGDQGTSTGDGDVTHPPPTSGDDCQRVCTDEYKPICGTDGKQYGSRCELQVAQCDDSSLHEAYPGPCLLASATGPASPPLLPIYPWTYVFDPCTFTCPDYDQPICGGGQRYRNMCEYARAVCKDSRLATEAVHLCDASDSIAASDDGSHT</sequence>
<feature type="region of interest" description="Disordered" evidence="4">
    <location>
        <begin position="224"/>
        <end position="298"/>
    </location>
</feature>
<dbReference type="InterPro" id="IPR050653">
    <property type="entry name" value="Prot_Inhib_GrowthFact_Antg"/>
</dbReference>
<dbReference type="PRINTS" id="PR01217">
    <property type="entry name" value="PRICHEXTENSN"/>
</dbReference>
<dbReference type="Pfam" id="PF07648">
    <property type="entry name" value="Kazal_2"/>
    <property type="match status" value="11"/>
</dbReference>
<feature type="compositionally biased region" description="Low complexity" evidence="4">
    <location>
        <begin position="689"/>
        <end position="704"/>
    </location>
</feature>
<evidence type="ECO:0000256" key="4">
    <source>
        <dbReference type="SAM" id="MobiDB-lite"/>
    </source>
</evidence>
<feature type="chain" id="PRO_5043550912" description="Kazal-like domain-containing protein" evidence="5">
    <location>
        <begin position="26"/>
        <end position="1004"/>
    </location>
</feature>
<feature type="domain" description="Kazal-like" evidence="6">
    <location>
        <begin position="521"/>
        <end position="571"/>
    </location>
</feature>